<dbReference type="PANTHER" id="PTHR47894:SF1">
    <property type="entry name" value="HTH-TYPE TRANSCRIPTIONAL REGULATOR VQSM"/>
    <property type="match status" value="1"/>
</dbReference>
<reference evidence="5 6" key="1">
    <citation type="submission" date="2022-07" db="EMBL/GenBank/DDBJ databases">
        <title>Photobacterium pectinilyticum sp. nov., a marine bacterium isolated from surface seawater of Qingdao offshore.</title>
        <authorList>
            <person name="Wang X."/>
        </authorList>
    </citation>
    <scope>NUCLEOTIDE SEQUENCE [LARGE SCALE GENOMIC DNA]</scope>
    <source>
        <strain evidence="5 6">ZSDE20</strain>
    </source>
</reference>
<dbReference type="PANTHER" id="PTHR47894">
    <property type="entry name" value="HTH-TYPE TRANSCRIPTIONAL REGULATOR GADX"/>
    <property type="match status" value="1"/>
</dbReference>
<dbReference type="SUPFAM" id="SSF46689">
    <property type="entry name" value="Homeodomain-like"/>
    <property type="match status" value="1"/>
</dbReference>
<evidence type="ECO:0000256" key="2">
    <source>
        <dbReference type="ARBA" id="ARBA00023125"/>
    </source>
</evidence>
<keyword evidence="1" id="KW-0805">Transcription regulation</keyword>
<evidence type="ECO:0000256" key="3">
    <source>
        <dbReference type="ARBA" id="ARBA00023163"/>
    </source>
</evidence>
<keyword evidence="6" id="KW-1185">Reference proteome</keyword>
<dbReference type="SMART" id="SM00342">
    <property type="entry name" value="HTH_ARAC"/>
    <property type="match status" value="1"/>
</dbReference>
<keyword evidence="2" id="KW-0238">DNA-binding</keyword>
<organism evidence="5 6">
    <name type="scientific">Photobacterium pectinilyticum</name>
    <dbReference type="NCBI Taxonomy" id="2906793"/>
    <lineage>
        <taxon>Bacteria</taxon>
        <taxon>Pseudomonadati</taxon>
        <taxon>Pseudomonadota</taxon>
        <taxon>Gammaproteobacteria</taxon>
        <taxon>Vibrionales</taxon>
        <taxon>Vibrionaceae</taxon>
        <taxon>Photobacterium</taxon>
    </lineage>
</organism>
<sequence>MSSLPVCRAALSTPFIHFLDEHGRDPSQLLKRFRINKETLATPNLYIPSHVIGLIIDSASKASGHRDIGFHAAQHVGNQALHPELNKQLVNIVEISDLLNTLLSLQHLQGSHFKLWFESYNGEFRICHQSSLKVTNTSYEHANEFTTFLIINLLKAHLGASWQPRYLAFDHHCTPKAKIVGQTTEKKVCYGTRYSYVPIDFSLTDMVPLKRHPEQRLGCSITRVKGIVNTFWQEEHFNIDFVAHLFGVSERTLQRLFIQHNTTFRDYINQKKIEKSMELLQQGLSVQAVAEKLHYSDPSNFSRAMKKHIKLTPTQYLKNLTCTP</sequence>
<dbReference type="Gene3D" id="1.10.10.60">
    <property type="entry name" value="Homeodomain-like"/>
    <property type="match status" value="1"/>
</dbReference>
<keyword evidence="3" id="KW-0804">Transcription</keyword>
<evidence type="ECO:0000313" key="6">
    <source>
        <dbReference type="Proteomes" id="UP001524460"/>
    </source>
</evidence>
<accession>A0ABT1N896</accession>
<gene>
    <name evidence="5" type="ORF">NHN17_23150</name>
</gene>
<evidence type="ECO:0000256" key="1">
    <source>
        <dbReference type="ARBA" id="ARBA00023015"/>
    </source>
</evidence>
<dbReference type="InterPro" id="IPR009057">
    <property type="entry name" value="Homeodomain-like_sf"/>
</dbReference>
<comment type="caution">
    <text evidence="5">The sequence shown here is derived from an EMBL/GenBank/DDBJ whole genome shotgun (WGS) entry which is preliminary data.</text>
</comment>
<dbReference type="EMBL" id="JANEYT010000098">
    <property type="protein sequence ID" value="MCQ1060946.1"/>
    <property type="molecule type" value="Genomic_DNA"/>
</dbReference>
<evidence type="ECO:0000313" key="5">
    <source>
        <dbReference type="EMBL" id="MCQ1060946.1"/>
    </source>
</evidence>
<dbReference type="PROSITE" id="PS01124">
    <property type="entry name" value="HTH_ARAC_FAMILY_2"/>
    <property type="match status" value="1"/>
</dbReference>
<dbReference type="RefSeq" id="WP_255045042.1">
    <property type="nucleotide sequence ID" value="NZ_JANEYT010000098.1"/>
</dbReference>
<feature type="domain" description="HTH araC/xylS-type" evidence="4">
    <location>
        <begin position="222"/>
        <end position="319"/>
    </location>
</feature>
<name>A0ABT1N896_9GAMM</name>
<proteinExistence type="predicted"/>
<evidence type="ECO:0000259" key="4">
    <source>
        <dbReference type="PROSITE" id="PS01124"/>
    </source>
</evidence>
<dbReference type="Pfam" id="PF12833">
    <property type="entry name" value="HTH_18"/>
    <property type="match status" value="1"/>
</dbReference>
<dbReference type="Proteomes" id="UP001524460">
    <property type="component" value="Unassembled WGS sequence"/>
</dbReference>
<protein>
    <submittedName>
        <fullName evidence="5">AraC family transcriptional regulator</fullName>
    </submittedName>
</protein>
<dbReference type="InterPro" id="IPR018060">
    <property type="entry name" value="HTH_AraC"/>
</dbReference>